<dbReference type="STRING" id="1110509.Mhar_1510"/>
<dbReference type="KEGG" id="mhi:Mhar_1510"/>
<organism evidence="1 2">
    <name type="scientific">Methanothrix harundinacea (strain 6Ac)</name>
    <name type="common">Methanosaeta harundinacea</name>
    <dbReference type="NCBI Taxonomy" id="1110509"/>
    <lineage>
        <taxon>Archaea</taxon>
        <taxon>Methanobacteriati</taxon>
        <taxon>Methanobacteriota</taxon>
        <taxon>Stenosarchaea group</taxon>
        <taxon>Methanomicrobia</taxon>
        <taxon>Methanotrichales</taxon>
        <taxon>Methanotrichaceae</taxon>
        <taxon>Methanothrix</taxon>
    </lineage>
</organism>
<dbReference type="AlphaFoldDB" id="G7WP33"/>
<gene>
    <name evidence="1" type="ordered locus">Mhar_1510</name>
</gene>
<dbReference type="Proteomes" id="UP000005877">
    <property type="component" value="Chromosome"/>
</dbReference>
<sequence>MNTHSFLLFGLILLLILPVNISPAESQEITIIGVNDTKVTVEIDVLPDENHICVFRYPKYHDAEGYSYPEGRDKGNGIWEFDIDFNCNEIYTIYAIITSKYINPGHCGHFNNYVKDSIAYTSKDYSKNCSEVR</sequence>
<evidence type="ECO:0000313" key="1">
    <source>
        <dbReference type="EMBL" id="AET64874.1"/>
    </source>
</evidence>
<dbReference type="PATRIC" id="fig|1110509.7.peg.1686"/>
<protein>
    <submittedName>
        <fullName evidence="1">Uncharacterized protein</fullName>
    </submittedName>
</protein>
<reference evidence="1 2" key="1">
    <citation type="journal article" date="2012" name="PLoS ONE">
        <title>The genome characteristics and predicted function of methyl-group oxidation pathway in the obligate aceticlastic methanogens, Methanosaeta spp.</title>
        <authorList>
            <person name="Zhu J."/>
            <person name="Zheng H."/>
            <person name="Ai G."/>
            <person name="Zhang G."/>
            <person name="Liu D."/>
            <person name="Liu X."/>
            <person name="Dong X."/>
        </authorList>
    </citation>
    <scope>NUCLEOTIDE SEQUENCE [LARGE SCALE GENOMIC DNA]</scope>
    <source>
        <strain evidence="1 2">6Ac</strain>
    </source>
</reference>
<dbReference type="RefSeq" id="WP_014587058.1">
    <property type="nucleotide sequence ID" value="NC_017527.1"/>
</dbReference>
<accession>G7WP33</accession>
<dbReference type="HOGENOM" id="CLU_1901930_0_0_2"/>
<dbReference type="GeneID" id="41009195"/>
<proteinExistence type="predicted"/>
<keyword evidence="2" id="KW-1185">Reference proteome</keyword>
<name>G7WP33_METH6</name>
<evidence type="ECO:0000313" key="2">
    <source>
        <dbReference type="Proteomes" id="UP000005877"/>
    </source>
</evidence>
<dbReference type="EMBL" id="CP003117">
    <property type="protein sequence ID" value="AET64874.1"/>
    <property type="molecule type" value="Genomic_DNA"/>
</dbReference>